<sequence>MSFHIVGLPLGGPTCFGHGHRIGFIGRSSSSFHSMTVVFPKVSFYLGRYFQESMFFLGHSYFYFSSQPLEVVFSDINFHLRKSFHDSIFLPELSSSHVAAFTKLMSFQNVNTAKE</sequence>
<protein>
    <submittedName>
        <fullName evidence="1">Uncharacterized protein</fullName>
    </submittedName>
</protein>
<name>A0A8D8QZQ2_9HEMI</name>
<organism evidence="1">
    <name type="scientific">Cacopsylla melanoneura</name>
    <dbReference type="NCBI Taxonomy" id="428564"/>
    <lineage>
        <taxon>Eukaryota</taxon>
        <taxon>Metazoa</taxon>
        <taxon>Ecdysozoa</taxon>
        <taxon>Arthropoda</taxon>
        <taxon>Hexapoda</taxon>
        <taxon>Insecta</taxon>
        <taxon>Pterygota</taxon>
        <taxon>Neoptera</taxon>
        <taxon>Paraneoptera</taxon>
        <taxon>Hemiptera</taxon>
        <taxon>Sternorrhyncha</taxon>
        <taxon>Psylloidea</taxon>
        <taxon>Psyllidae</taxon>
        <taxon>Psyllinae</taxon>
        <taxon>Cacopsylla</taxon>
    </lineage>
</organism>
<reference evidence="1" key="1">
    <citation type="submission" date="2021-05" db="EMBL/GenBank/DDBJ databases">
        <authorList>
            <person name="Alioto T."/>
            <person name="Alioto T."/>
            <person name="Gomez Garrido J."/>
        </authorList>
    </citation>
    <scope>NUCLEOTIDE SEQUENCE</scope>
</reference>
<dbReference type="EMBL" id="HBUF01111572">
    <property type="protein sequence ID" value="CAG6640350.1"/>
    <property type="molecule type" value="Transcribed_RNA"/>
</dbReference>
<accession>A0A8D8QZQ2</accession>
<proteinExistence type="predicted"/>
<dbReference type="AlphaFoldDB" id="A0A8D8QZQ2"/>
<evidence type="ECO:0000313" key="1">
    <source>
        <dbReference type="EMBL" id="CAG6640350.1"/>
    </source>
</evidence>